<feature type="region of interest" description="Disordered" evidence="6">
    <location>
        <begin position="383"/>
        <end position="406"/>
    </location>
</feature>
<protein>
    <submittedName>
        <fullName evidence="8">Leucine/isoleucine/valine transporter permease subunit</fullName>
    </submittedName>
</protein>
<evidence type="ECO:0000256" key="2">
    <source>
        <dbReference type="ARBA" id="ARBA00022475"/>
    </source>
</evidence>
<feature type="transmembrane region" description="Helical" evidence="7">
    <location>
        <begin position="123"/>
        <end position="144"/>
    </location>
</feature>
<feature type="transmembrane region" description="Helical" evidence="7">
    <location>
        <begin position="94"/>
        <end position="116"/>
    </location>
</feature>
<comment type="subcellular location">
    <subcellularLocation>
        <location evidence="1">Cell membrane</location>
        <topology evidence="1">Multi-pass membrane protein</topology>
    </subcellularLocation>
</comment>
<dbReference type="AlphaFoldDB" id="A0A238KJJ5"/>
<evidence type="ECO:0000313" key="8">
    <source>
        <dbReference type="EMBL" id="SMX43009.1"/>
    </source>
</evidence>
<dbReference type="RefSeq" id="WP_093967363.1">
    <property type="nucleotide sequence ID" value="NZ_FXYE01000002.1"/>
</dbReference>
<evidence type="ECO:0000256" key="3">
    <source>
        <dbReference type="ARBA" id="ARBA00022692"/>
    </source>
</evidence>
<dbReference type="PANTHER" id="PTHR30482">
    <property type="entry name" value="HIGH-AFFINITY BRANCHED-CHAIN AMINO ACID TRANSPORT SYSTEM PERMEASE"/>
    <property type="match status" value="1"/>
</dbReference>
<keyword evidence="9" id="KW-1185">Reference proteome</keyword>
<feature type="transmembrane region" description="Helical" evidence="7">
    <location>
        <begin position="354"/>
        <end position="375"/>
    </location>
</feature>
<dbReference type="OrthoDB" id="9804361at2"/>
<sequence>MLGIDKKDRNLLVVVAVLALAAPFILNPFPAGSELAQFNAGYPDLMQRFVIFGIFAIGFNILFGLTGYLSFGHAAFLGVGSYSAVWMFKLLSMNVLPAIILSVIVAGLFSLLIGFVSLRRSGIYFSILTLAFAQMSFNLAYSVLTPITNGETGLQLTLNDPRVLGSSATADGSIPVTNLFGLEMRSTYEMEVGAWLFQFNAGYYLCAFIMLAAFYLAMRIFRSPFGMMLRAIKTNQTRLNYTGLNSRPYTLAAFVISGMYAGLAGGLMASMDPLAGAERMQWTASGEVVLMTILGGAGTMLGPVLGAGFIKYFENIFSKINDSVLHGWFAFLPDGMENALVTIVHPFVGKGWHLTLGLLFMAVVIFLPGGLIEGGQRIAKMFKKKKGSSSDDDSEHSPKQAPHVAE</sequence>
<dbReference type="CDD" id="cd06581">
    <property type="entry name" value="TM_PBP1_LivM_like"/>
    <property type="match status" value="1"/>
</dbReference>
<feature type="transmembrane region" description="Helical" evidence="7">
    <location>
        <begin position="248"/>
        <end position="268"/>
    </location>
</feature>
<dbReference type="Pfam" id="PF02653">
    <property type="entry name" value="BPD_transp_2"/>
    <property type="match status" value="1"/>
</dbReference>
<dbReference type="InterPro" id="IPR043428">
    <property type="entry name" value="LivM-like"/>
</dbReference>
<dbReference type="GO" id="GO:0005886">
    <property type="term" value="C:plasma membrane"/>
    <property type="evidence" value="ECO:0007669"/>
    <property type="project" value="UniProtKB-SubCell"/>
</dbReference>
<evidence type="ECO:0000256" key="1">
    <source>
        <dbReference type="ARBA" id="ARBA00004651"/>
    </source>
</evidence>
<feature type="transmembrane region" description="Helical" evidence="7">
    <location>
        <begin position="325"/>
        <end position="348"/>
    </location>
</feature>
<name>A0A238KJJ5_9RHOB</name>
<evidence type="ECO:0000256" key="6">
    <source>
        <dbReference type="SAM" id="MobiDB-lite"/>
    </source>
</evidence>
<evidence type="ECO:0000313" key="9">
    <source>
        <dbReference type="Proteomes" id="UP000202922"/>
    </source>
</evidence>
<dbReference type="PANTHER" id="PTHR30482:SF17">
    <property type="entry name" value="ABC TRANSPORTER ATP-BINDING PROTEIN"/>
    <property type="match status" value="1"/>
</dbReference>
<feature type="transmembrane region" description="Helical" evidence="7">
    <location>
        <begin position="201"/>
        <end position="221"/>
    </location>
</feature>
<reference evidence="9" key="1">
    <citation type="submission" date="2017-05" db="EMBL/GenBank/DDBJ databases">
        <authorList>
            <person name="Rodrigo-Torres L."/>
            <person name="Arahal R. D."/>
            <person name="Lucena T."/>
        </authorList>
    </citation>
    <scope>NUCLEOTIDE SEQUENCE [LARGE SCALE GENOMIC DNA]</scope>
    <source>
        <strain evidence="9">CECT 8621</strain>
    </source>
</reference>
<accession>A0A238KJJ5</accession>
<organism evidence="8 9">
    <name type="scientific">Actibacterium lipolyticum</name>
    <dbReference type="NCBI Taxonomy" id="1524263"/>
    <lineage>
        <taxon>Bacteria</taxon>
        <taxon>Pseudomonadati</taxon>
        <taxon>Pseudomonadota</taxon>
        <taxon>Alphaproteobacteria</taxon>
        <taxon>Rhodobacterales</taxon>
        <taxon>Roseobacteraceae</taxon>
        <taxon>Actibacterium</taxon>
    </lineage>
</organism>
<keyword evidence="2" id="KW-1003">Cell membrane</keyword>
<dbReference type="Proteomes" id="UP000202922">
    <property type="component" value="Unassembled WGS sequence"/>
</dbReference>
<keyword evidence="3 7" id="KW-0812">Transmembrane</keyword>
<evidence type="ECO:0000256" key="7">
    <source>
        <dbReference type="SAM" id="Phobius"/>
    </source>
</evidence>
<evidence type="ECO:0000256" key="5">
    <source>
        <dbReference type="ARBA" id="ARBA00023136"/>
    </source>
</evidence>
<gene>
    <name evidence="8" type="ORF">COL8621_02178</name>
</gene>
<dbReference type="InterPro" id="IPR001851">
    <property type="entry name" value="ABC_transp_permease"/>
</dbReference>
<dbReference type="GO" id="GO:0015658">
    <property type="term" value="F:branched-chain amino acid transmembrane transporter activity"/>
    <property type="evidence" value="ECO:0007669"/>
    <property type="project" value="InterPro"/>
</dbReference>
<evidence type="ECO:0000256" key="4">
    <source>
        <dbReference type="ARBA" id="ARBA00022989"/>
    </source>
</evidence>
<keyword evidence="5 7" id="KW-0472">Membrane</keyword>
<feature type="transmembrane region" description="Helical" evidence="7">
    <location>
        <begin position="288"/>
        <end position="313"/>
    </location>
</feature>
<keyword evidence="4 7" id="KW-1133">Transmembrane helix</keyword>
<proteinExistence type="predicted"/>
<feature type="transmembrane region" description="Helical" evidence="7">
    <location>
        <begin position="45"/>
        <end position="63"/>
    </location>
</feature>
<dbReference type="EMBL" id="FXYE01000002">
    <property type="protein sequence ID" value="SMX43009.1"/>
    <property type="molecule type" value="Genomic_DNA"/>
</dbReference>